<accession>A0A8S5SUX2</accession>
<sequence>MSNKEKISFKNKNIFCQNDKEIIEILAEAEKRGYKWRSGVEPLKYISKTICDGVGVILFFDRDGSKVITFLDSCFKDTNLDVLFAKNIIQTWMDSVKK</sequence>
<evidence type="ECO:0000313" key="1">
    <source>
        <dbReference type="EMBL" id="DAF54825.1"/>
    </source>
</evidence>
<dbReference type="EMBL" id="BK032682">
    <property type="protein sequence ID" value="DAF54825.1"/>
    <property type="molecule type" value="Genomic_DNA"/>
</dbReference>
<proteinExistence type="predicted"/>
<protein>
    <submittedName>
        <fullName evidence="1">Uncharacterized protein</fullName>
    </submittedName>
</protein>
<reference evidence="1" key="1">
    <citation type="journal article" date="2021" name="Proc. Natl. Acad. Sci. U.S.A.">
        <title>A Catalog of Tens of Thousands of Viruses from Human Metagenomes Reveals Hidden Associations with Chronic Diseases.</title>
        <authorList>
            <person name="Tisza M.J."/>
            <person name="Buck C.B."/>
        </authorList>
    </citation>
    <scope>NUCLEOTIDE SEQUENCE</scope>
    <source>
        <strain evidence="1">CtqPo10</strain>
    </source>
</reference>
<organism evidence="1">
    <name type="scientific">Siphoviridae sp. ctqPo10</name>
    <dbReference type="NCBI Taxonomy" id="2827948"/>
    <lineage>
        <taxon>Viruses</taxon>
        <taxon>Duplodnaviria</taxon>
        <taxon>Heunggongvirae</taxon>
        <taxon>Uroviricota</taxon>
        <taxon>Caudoviricetes</taxon>
    </lineage>
</organism>
<name>A0A8S5SUX2_9CAUD</name>